<protein>
    <submittedName>
        <fullName evidence="1">Putative ovule protein</fullName>
    </submittedName>
</protein>
<sequence length="70" mass="8076">MNIIPAVYGVFEKLPENCDFILVEISLIKYGYGPNPERHILIELQPTLSFKNQFLCLVFIIPVPQVLWTV</sequence>
<reference evidence="1" key="1">
    <citation type="submission" date="2015-12" db="EMBL/GenBank/DDBJ databases">
        <title>Gene expression during late stages of embryo sac development: a critical building block for successful pollen-pistil interactions.</title>
        <authorList>
            <person name="Liu Y."/>
            <person name="Joly V."/>
            <person name="Sabar M."/>
            <person name="Matton D.P."/>
        </authorList>
    </citation>
    <scope>NUCLEOTIDE SEQUENCE</scope>
</reference>
<dbReference type="AlphaFoldDB" id="A0A0V0I5M6"/>
<name>A0A0V0I5M6_SOLCH</name>
<organism evidence="1">
    <name type="scientific">Solanum chacoense</name>
    <name type="common">Chaco potato</name>
    <dbReference type="NCBI Taxonomy" id="4108"/>
    <lineage>
        <taxon>Eukaryota</taxon>
        <taxon>Viridiplantae</taxon>
        <taxon>Streptophyta</taxon>
        <taxon>Embryophyta</taxon>
        <taxon>Tracheophyta</taxon>
        <taxon>Spermatophyta</taxon>
        <taxon>Magnoliopsida</taxon>
        <taxon>eudicotyledons</taxon>
        <taxon>Gunneridae</taxon>
        <taxon>Pentapetalae</taxon>
        <taxon>asterids</taxon>
        <taxon>lamiids</taxon>
        <taxon>Solanales</taxon>
        <taxon>Solanaceae</taxon>
        <taxon>Solanoideae</taxon>
        <taxon>Solaneae</taxon>
        <taxon>Solanum</taxon>
    </lineage>
</organism>
<dbReference type="EMBL" id="GEDG01011174">
    <property type="protein sequence ID" value="JAP27433.1"/>
    <property type="molecule type" value="Transcribed_RNA"/>
</dbReference>
<proteinExistence type="predicted"/>
<accession>A0A0V0I5M6</accession>
<evidence type="ECO:0000313" key="1">
    <source>
        <dbReference type="EMBL" id="JAP27433.1"/>
    </source>
</evidence>